<dbReference type="Pfam" id="PF01053">
    <property type="entry name" value="Cys_Met_Meta_PP"/>
    <property type="match status" value="2"/>
</dbReference>
<dbReference type="PANTHER" id="PTHR11808:SF15">
    <property type="entry name" value="CYSTATHIONINE GAMMA-LYASE"/>
    <property type="match status" value="1"/>
</dbReference>
<evidence type="ECO:0000256" key="5">
    <source>
        <dbReference type="ARBA" id="ARBA00023192"/>
    </source>
</evidence>
<dbReference type="InterPro" id="IPR000277">
    <property type="entry name" value="Cys/Met-Metab_PyrdxlP-dep_enz"/>
</dbReference>
<dbReference type="GO" id="GO:0030170">
    <property type="term" value="F:pyridoxal phosphate binding"/>
    <property type="evidence" value="ECO:0007669"/>
    <property type="project" value="InterPro"/>
</dbReference>
<dbReference type="InterPro" id="IPR015424">
    <property type="entry name" value="PyrdxlP-dep_Trfase"/>
</dbReference>
<feature type="non-terminal residue" evidence="8">
    <location>
        <position position="126"/>
    </location>
</feature>
<name>G5E2K2_9PIPI</name>
<comment type="cofactor">
    <cofactor evidence="1 7">
        <name>pyridoxal 5'-phosphate</name>
        <dbReference type="ChEBI" id="CHEBI:597326"/>
    </cofactor>
</comment>
<dbReference type="GO" id="GO:0019343">
    <property type="term" value="P:cysteine biosynthetic process via cystathionine"/>
    <property type="evidence" value="ECO:0007669"/>
    <property type="project" value="TreeGrafter"/>
</dbReference>
<reference evidence="8" key="1">
    <citation type="submission" date="2011-09" db="EMBL/GenBank/DDBJ databases">
        <title>The odds of duplicate gene persistence after polyploidization.</title>
        <authorList>
            <person name="Chain F.J.J."/>
            <person name="Evans B.J."/>
            <person name="Dushoff J."/>
        </authorList>
    </citation>
    <scope>NUCLEOTIDE SEQUENCE</scope>
    <source>
        <tissue evidence="8">Liver</tissue>
    </source>
</reference>
<protein>
    <recommendedName>
        <fullName evidence="3">cystathionine gamma-lyase</fullName>
        <ecNumber evidence="3">4.4.1.1</ecNumber>
    </recommendedName>
    <alternativeName>
        <fullName evidence="6">Gamma-cystathionase</fullName>
    </alternativeName>
</protein>
<dbReference type="EMBL" id="JP287616">
    <property type="protein sequence ID" value="AEQ18405.1"/>
    <property type="molecule type" value="mRNA"/>
</dbReference>
<keyword evidence="5" id="KW-0028">Amino-acid biosynthesis</keyword>
<dbReference type="Gene3D" id="3.90.1150.10">
    <property type="entry name" value="Aspartate Aminotransferase, domain 1"/>
    <property type="match status" value="1"/>
</dbReference>
<comment type="pathway">
    <text evidence="2">Amino-acid biosynthesis; L-cysteine biosynthesis; L-cysteine from L-homocysteine and L-serine: step 2/2.</text>
</comment>
<evidence type="ECO:0000256" key="1">
    <source>
        <dbReference type="ARBA" id="ARBA00001933"/>
    </source>
</evidence>
<evidence type="ECO:0000313" key="8">
    <source>
        <dbReference type="EMBL" id="AEQ18405.1"/>
    </source>
</evidence>
<evidence type="ECO:0000256" key="7">
    <source>
        <dbReference type="RuleBase" id="RU362118"/>
    </source>
</evidence>
<evidence type="ECO:0000256" key="2">
    <source>
        <dbReference type="ARBA" id="ARBA00005038"/>
    </source>
</evidence>
<keyword evidence="5" id="KW-0198">Cysteine biosynthesis</keyword>
<dbReference type="AlphaFoldDB" id="G5E2K2"/>
<evidence type="ECO:0000256" key="4">
    <source>
        <dbReference type="ARBA" id="ARBA00022898"/>
    </source>
</evidence>
<keyword evidence="4 7" id="KW-0663">Pyridoxal phosphate</keyword>
<sequence length="126" mass="13568">RSGNPTRNCLEKAVAALDGAKYCLAYSSGLSATMNIAHLLKSGDQIICTSDVYGGTNRFRRVASEFALAESLGGYESLAEHPAIMTHASVPEEDRAALKISDNLIRLSIGLEDVEDIIEDIDQALR</sequence>
<dbReference type="InterPro" id="IPR015422">
    <property type="entry name" value="PyrdxlP-dep_Trfase_small"/>
</dbReference>
<comment type="similarity">
    <text evidence="7">Belongs to the trans-sulfuration enzymes family.</text>
</comment>
<accession>G5E2K2</accession>
<evidence type="ECO:0000256" key="6">
    <source>
        <dbReference type="ARBA" id="ARBA00029853"/>
    </source>
</evidence>
<dbReference type="EC" id="4.4.1.1" evidence="3"/>
<proteinExistence type="evidence at transcript level"/>
<feature type="non-terminal residue" evidence="8">
    <location>
        <position position="1"/>
    </location>
</feature>
<organism evidence="8">
    <name type="scientific">Hymenochirus curtipes</name>
    <name type="common">western dwarf clawed frog</name>
    <dbReference type="NCBI Taxonomy" id="8362"/>
    <lineage>
        <taxon>Eukaryota</taxon>
        <taxon>Metazoa</taxon>
        <taxon>Chordata</taxon>
        <taxon>Craniata</taxon>
        <taxon>Vertebrata</taxon>
        <taxon>Euteleostomi</taxon>
        <taxon>Amphibia</taxon>
        <taxon>Batrachia</taxon>
        <taxon>Anura</taxon>
        <taxon>Pipoidea</taxon>
        <taxon>Pipidae</taxon>
        <taxon>Pipinae</taxon>
        <taxon>Hymenochirus</taxon>
    </lineage>
</organism>
<dbReference type="PANTHER" id="PTHR11808">
    <property type="entry name" value="TRANS-SULFURATION ENZYME FAMILY MEMBER"/>
    <property type="match status" value="1"/>
</dbReference>
<dbReference type="GO" id="GO:0019346">
    <property type="term" value="P:transsulfuration"/>
    <property type="evidence" value="ECO:0007669"/>
    <property type="project" value="InterPro"/>
</dbReference>
<keyword evidence="8" id="KW-0456">Lyase</keyword>
<dbReference type="GO" id="GO:0005737">
    <property type="term" value="C:cytoplasm"/>
    <property type="evidence" value="ECO:0007669"/>
    <property type="project" value="TreeGrafter"/>
</dbReference>
<dbReference type="GO" id="GO:0004123">
    <property type="term" value="F:cystathionine gamma-lyase activity"/>
    <property type="evidence" value="ECO:0007669"/>
    <property type="project" value="TreeGrafter"/>
</dbReference>
<dbReference type="SUPFAM" id="SSF53383">
    <property type="entry name" value="PLP-dependent transferases"/>
    <property type="match status" value="2"/>
</dbReference>
<evidence type="ECO:0000256" key="3">
    <source>
        <dbReference type="ARBA" id="ARBA00012085"/>
    </source>
</evidence>